<dbReference type="HOGENOM" id="CLU_122015_0_0_1"/>
<dbReference type="AlphaFoldDB" id="D8Q437"/>
<dbReference type="OrthoDB" id="3187264at2759"/>
<feature type="transmembrane region" description="Helical" evidence="1">
    <location>
        <begin position="69"/>
        <end position="88"/>
    </location>
</feature>
<dbReference type="InParanoid" id="D8Q437"/>
<dbReference type="Proteomes" id="UP000007431">
    <property type="component" value="Unassembled WGS sequence"/>
</dbReference>
<evidence type="ECO:0000313" key="2">
    <source>
        <dbReference type="EMBL" id="EFI97161.1"/>
    </source>
</evidence>
<dbReference type="RefSeq" id="XP_003032064.1">
    <property type="nucleotide sequence ID" value="XM_003032018.1"/>
</dbReference>
<gene>
    <name evidence="2" type="ORF">SCHCODRAFT_67810</name>
</gene>
<organism evidence="3">
    <name type="scientific">Schizophyllum commune (strain H4-8 / FGSC 9210)</name>
    <name type="common">Split gill fungus</name>
    <dbReference type="NCBI Taxonomy" id="578458"/>
    <lineage>
        <taxon>Eukaryota</taxon>
        <taxon>Fungi</taxon>
        <taxon>Dikarya</taxon>
        <taxon>Basidiomycota</taxon>
        <taxon>Agaricomycotina</taxon>
        <taxon>Agaricomycetes</taxon>
        <taxon>Agaricomycetidae</taxon>
        <taxon>Agaricales</taxon>
        <taxon>Schizophyllaceae</taxon>
        <taxon>Schizophyllum</taxon>
    </lineage>
</organism>
<dbReference type="EMBL" id="GL377306">
    <property type="protein sequence ID" value="EFI97161.1"/>
    <property type="molecule type" value="Genomic_DNA"/>
</dbReference>
<accession>D8Q437</accession>
<feature type="transmembrane region" description="Helical" evidence="1">
    <location>
        <begin position="142"/>
        <end position="159"/>
    </location>
</feature>
<reference evidence="2 3" key="1">
    <citation type="journal article" date="2010" name="Nat. Biotechnol.">
        <title>Genome sequence of the model mushroom Schizophyllum commune.</title>
        <authorList>
            <person name="Ohm R.A."/>
            <person name="de Jong J.F."/>
            <person name="Lugones L.G."/>
            <person name="Aerts A."/>
            <person name="Kothe E."/>
            <person name="Stajich J.E."/>
            <person name="de Vries R.P."/>
            <person name="Record E."/>
            <person name="Levasseur A."/>
            <person name="Baker S.E."/>
            <person name="Bartholomew K.A."/>
            <person name="Coutinho P.M."/>
            <person name="Erdmann S."/>
            <person name="Fowler T.J."/>
            <person name="Gathman A.C."/>
            <person name="Lombard V."/>
            <person name="Henrissat B."/>
            <person name="Knabe N."/>
            <person name="Kuees U."/>
            <person name="Lilly W.W."/>
            <person name="Lindquist E."/>
            <person name="Lucas S."/>
            <person name="Magnuson J.K."/>
            <person name="Piumi F."/>
            <person name="Raudaskoski M."/>
            <person name="Salamov A."/>
            <person name="Schmutz J."/>
            <person name="Schwarze F.W.M.R."/>
            <person name="vanKuyk P.A."/>
            <person name="Horton J.S."/>
            <person name="Grigoriev I.V."/>
            <person name="Woesten H.A.B."/>
        </authorList>
    </citation>
    <scope>NUCLEOTIDE SEQUENCE [LARGE SCALE GENOMIC DNA]</scope>
    <source>
        <strain evidence="3">H4-8 / FGSC 9210</strain>
    </source>
</reference>
<keyword evidence="1" id="KW-1133">Transmembrane helix</keyword>
<dbReference type="KEGG" id="scm:SCHCO_01189923"/>
<proteinExistence type="predicted"/>
<protein>
    <submittedName>
        <fullName evidence="2">Uncharacterized protein</fullName>
    </submittedName>
</protein>
<keyword evidence="1" id="KW-0812">Transmembrane</keyword>
<sequence length="170" mass="18589">MFTHMSSASTPGVARRQYGWTSSSSWSQHTLRQLRFILPGGAAAYWLDLGEMLRRVLLESVEGWGRTTALAGVGLGLVTVVLFLYVLIAPWMTGSEMNYASWQQDGTLSTVIPLLTVSIAFGWSTLAATFCVWSDLGYTKGIIGATAAYMLLFGLLGLLPSMKASRFRHD</sequence>
<dbReference type="GeneID" id="9596150"/>
<name>D8Q437_SCHCM</name>
<dbReference type="OMA" id="TWKEIWE"/>
<evidence type="ECO:0000313" key="3">
    <source>
        <dbReference type="Proteomes" id="UP000007431"/>
    </source>
</evidence>
<evidence type="ECO:0000256" key="1">
    <source>
        <dbReference type="SAM" id="Phobius"/>
    </source>
</evidence>
<dbReference type="VEuPathDB" id="FungiDB:SCHCODRAFT_01189923"/>
<dbReference type="eggNOG" id="ENOG502SS8D">
    <property type="taxonomic scope" value="Eukaryota"/>
</dbReference>
<keyword evidence="3" id="KW-1185">Reference proteome</keyword>
<feature type="transmembrane region" description="Helical" evidence="1">
    <location>
        <begin position="108"/>
        <end position="130"/>
    </location>
</feature>
<keyword evidence="1" id="KW-0472">Membrane</keyword>